<evidence type="ECO:0000313" key="2">
    <source>
        <dbReference type="EMBL" id="KGL43665.1"/>
    </source>
</evidence>
<dbReference type="PROSITE" id="PS51257">
    <property type="entry name" value="PROKAR_LIPOPROTEIN"/>
    <property type="match status" value="1"/>
</dbReference>
<comment type="caution">
    <text evidence="2">The sequence shown here is derived from an EMBL/GenBank/DDBJ whole genome shotgun (WGS) entry which is preliminary data.</text>
</comment>
<sequence length="188" mass="20869">MRKSVILLLCFAILGAGLAGCGNSNATDKTDTTKKADTAVQDEKAYFTPNWSDEWKGLKSQVLLVTVVKRDNANIKTSDIKDEGIVRIKLRTQNTSEQTMQTFLNEAKLTIGKSEYKISKERSTNIEPAIDKGRSVEAILMFYVPTLKSAKNIDTAKLEWTVSTEADKAKVNDTNSKKYQVDLKLSGK</sequence>
<dbReference type="EMBL" id="JNFA01000004">
    <property type="protein sequence ID" value="KGL43665.1"/>
    <property type="molecule type" value="Genomic_DNA"/>
</dbReference>
<reference evidence="2 3" key="1">
    <citation type="submission" date="2014-05" db="EMBL/GenBank/DDBJ databases">
        <title>Novel Listeriaceae from food processing environments.</title>
        <authorList>
            <person name="den Bakker H.C."/>
        </authorList>
    </citation>
    <scope>NUCLEOTIDE SEQUENCE [LARGE SCALE GENOMIC DNA]</scope>
    <source>
        <strain evidence="2 3">FSL A5-0281</strain>
    </source>
</reference>
<dbReference type="OrthoDB" id="9898967at2"/>
<proteinExistence type="predicted"/>
<evidence type="ECO:0000313" key="3">
    <source>
        <dbReference type="Proteomes" id="UP000029844"/>
    </source>
</evidence>
<dbReference type="RefSeq" id="WP_036083716.1">
    <property type="nucleotide sequence ID" value="NZ_CBCSHQ010000006.1"/>
</dbReference>
<keyword evidence="3" id="KW-1185">Reference proteome</keyword>
<keyword evidence="1" id="KW-0732">Signal</keyword>
<name>A0A099WHN9_9LIST</name>
<evidence type="ECO:0008006" key="4">
    <source>
        <dbReference type="Google" id="ProtNLM"/>
    </source>
</evidence>
<protein>
    <recommendedName>
        <fullName evidence="4">Lipoprotein</fullName>
    </recommendedName>
</protein>
<accession>A0A099WHN9</accession>
<feature type="signal peptide" evidence="1">
    <location>
        <begin position="1"/>
        <end position="26"/>
    </location>
</feature>
<evidence type="ECO:0000256" key="1">
    <source>
        <dbReference type="SAM" id="SignalP"/>
    </source>
</evidence>
<organism evidence="2 3">
    <name type="scientific">Listeria booriae</name>
    <dbReference type="NCBI Taxonomy" id="1552123"/>
    <lineage>
        <taxon>Bacteria</taxon>
        <taxon>Bacillati</taxon>
        <taxon>Bacillota</taxon>
        <taxon>Bacilli</taxon>
        <taxon>Bacillales</taxon>
        <taxon>Listeriaceae</taxon>
        <taxon>Listeria</taxon>
    </lineage>
</organism>
<dbReference type="Proteomes" id="UP000029844">
    <property type="component" value="Unassembled WGS sequence"/>
</dbReference>
<dbReference type="GeneID" id="58716210"/>
<gene>
    <name evidence="2" type="ORF">EP57_01990</name>
</gene>
<dbReference type="AlphaFoldDB" id="A0A099WHN9"/>
<dbReference type="eggNOG" id="ENOG502ZHP4">
    <property type="taxonomic scope" value="Bacteria"/>
</dbReference>
<feature type="chain" id="PRO_5044364746" description="Lipoprotein" evidence="1">
    <location>
        <begin position="27"/>
        <end position="188"/>
    </location>
</feature>